<name>A0A0L9VRE8_PHAAN</name>
<proteinExistence type="predicted"/>
<dbReference type="Proteomes" id="UP000053144">
    <property type="component" value="Chromosome 11"/>
</dbReference>
<gene>
    <name evidence="2" type="ORF">LR48_Vigan11g054600</name>
</gene>
<reference evidence="3" key="1">
    <citation type="journal article" date="2015" name="Proc. Natl. Acad. Sci. U.S.A.">
        <title>Genome sequencing of adzuki bean (Vigna angularis) provides insight into high starch and low fat accumulation and domestication.</title>
        <authorList>
            <person name="Yang K."/>
            <person name="Tian Z."/>
            <person name="Chen C."/>
            <person name="Luo L."/>
            <person name="Zhao B."/>
            <person name="Wang Z."/>
            <person name="Yu L."/>
            <person name="Li Y."/>
            <person name="Sun Y."/>
            <person name="Li W."/>
            <person name="Chen Y."/>
            <person name="Li Y."/>
            <person name="Zhang Y."/>
            <person name="Ai D."/>
            <person name="Zhao J."/>
            <person name="Shang C."/>
            <person name="Ma Y."/>
            <person name="Wu B."/>
            <person name="Wang M."/>
            <person name="Gao L."/>
            <person name="Sun D."/>
            <person name="Zhang P."/>
            <person name="Guo F."/>
            <person name="Wang W."/>
            <person name="Li Y."/>
            <person name="Wang J."/>
            <person name="Varshney R.K."/>
            <person name="Wang J."/>
            <person name="Ling H.Q."/>
            <person name="Wan P."/>
        </authorList>
    </citation>
    <scope>NUCLEOTIDE SEQUENCE</scope>
    <source>
        <strain evidence="3">cv. Jingnong 6</strain>
    </source>
</reference>
<accession>A0A0L9VRE8</accession>
<dbReference type="Gramene" id="KOM57513">
    <property type="protein sequence ID" value="KOM57513"/>
    <property type="gene ID" value="LR48_Vigan11g054600"/>
</dbReference>
<evidence type="ECO:0000256" key="1">
    <source>
        <dbReference type="SAM" id="MobiDB-lite"/>
    </source>
</evidence>
<dbReference type="EMBL" id="CM003381">
    <property type="protein sequence ID" value="KOM57513.1"/>
    <property type="molecule type" value="Genomic_DNA"/>
</dbReference>
<dbReference type="AlphaFoldDB" id="A0A0L9VRE8"/>
<evidence type="ECO:0000313" key="2">
    <source>
        <dbReference type="EMBL" id="KOM57513.1"/>
    </source>
</evidence>
<feature type="region of interest" description="Disordered" evidence="1">
    <location>
        <begin position="1"/>
        <end position="20"/>
    </location>
</feature>
<evidence type="ECO:0000313" key="3">
    <source>
        <dbReference type="Proteomes" id="UP000053144"/>
    </source>
</evidence>
<feature type="compositionally biased region" description="Polar residues" evidence="1">
    <location>
        <begin position="1"/>
        <end position="18"/>
    </location>
</feature>
<protein>
    <submittedName>
        <fullName evidence="2">Uncharacterized protein</fullName>
    </submittedName>
</protein>
<sequence length="65" mass="7353">MTQKSEGFLSWQSSQGKFSSKGHHDILATVIGQLKHPRQVHVARFGEITKKIRAQLYDEVTSEVT</sequence>
<organism evidence="2 3">
    <name type="scientific">Phaseolus angularis</name>
    <name type="common">Azuki bean</name>
    <name type="synonym">Vigna angularis</name>
    <dbReference type="NCBI Taxonomy" id="3914"/>
    <lineage>
        <taxon>Eukaryota</taxon>
        <taxon>Viridiplantae</taxon>
        <taxon>Streptophyta</taxon>
        <taxon>Embryophyta</taxon>
        <taxon>Tracheophyta</taxon>
        <taxon>Spermatophyta</taxon>
        <taxon>Magnoliopsida</taxon>
        <taxon>eudicotyledons</taxon>
        <taxon>Gunneridae</taxon>
        <taxon>Pentapetalae</taxon>
        <taxon>rosids</taxon>
        <taxon>fabids</taxon>
        <taxon>Fabales</taxon>
        <taxon>Fabaceae</taxon>
        <taxon>Papilionoideae</taxon>
        <taxon>50 kb inversion clade</taxon>
        <taxon>NPAAA clade</taxon>
        <taxon>indigoferoid/millettioid clade</taxon>
        <taxon>Phaseoleae</taxon>
        <taxon>Vigna</taxon>
    </lineage>
</organism>